<dbReference type="InterPro" id="IPR029058">
    <property type="entry name" value="AB_hydrolase_fold"/>
</dbReference>
<dbReference type="InterPro" id="IPR051783">
    <property type="entry name" value="NAD(P)-dependent_oxidoreduct"/>
</dbReference>
<dbReference type="Pfam" id="PF12697">
    <property type="entry name" value="Abhydrolase_6"/>
    <property type="match status" value="1"/>
</dbReference>
<dbReference type="GO" id="GO:0016787">
    <property type="term" value="F:hydrolase activity"/>
    <property type="evidence" value="ECO:0007669"/>
    <property type="project" value="UniProtKB-KW"/>
</dbReference>
<accession>A0ABV5NHV4</accession>
<evidence type="ECO:0000313" key="5">
    <source>
        <dbReference type="Proteomes" id="UP001589568"/>
    </source>
</evidence>
<sequence>MPSDSSSPLDQPDFSGPFDLPSSASPLDPSAGSPDSVVFGAGGFIGRFVVAELLRRGRRVAAAVRGDADRLTSWLAGQDVPLGGLSVVRADITRSGLGLPPTGLDGVRDVYNCAARFAFGLSVAEARAANVTGALNVLDWAAGLPALRRVVHVSGYRVSADGSADGSAPDYRRLGAYEASKKEGDAAVRARARARGIPLTIANPSTAVGPGQYVGLASVVADLWHGRLPALPGGREVFVPVVDVGYLAAFMTRLPEHEETAGRAYWILDDRTPVLPDLIALLARHMGVRAPRRSVPVGLLRRLPRALTGVDPETLSFLSADRYDTAPARAFAEKAGLSQPPTETVLTTWADALVAARFGTASPATARYGYQDVAGVRTWLTGDRERPGHVLLHGLPLDAGSWTQVTARLDTPALTADLPGHGRSAIPPNPAAGQAQEERAGQRATVGQARAEQAAPGSTASRARAEQASPRVTAGRPRAGRVGARALDPSALERWMAELLGPVTTRPVLVAHSFACGPALRYAVAHPGAISRLVLVAPAFLQNPASRLLRSWAAVPLLRHLPAARLARTLGVPEGSTADLARPGRARAVVAALRAAHAQRDELRRLLERVDVPVEIVVGSADPLTTAVDVPVTTIDGAGHYPQLTHPTELATHLEAKVGSR</sequence>
<dbReference type="Gene3D" id="3.40.50.1820">
    <property type="entry name" value="alpha/beta hydrolase"/>
    <property type="match status" value="1"/>
</dbReference>
<dbReference type="InterPro" id="IPR013120">
    <property type="entry name" value="FAR_NAD-bd"/>
</dbReference>
<dbReference type="PANTHER" id="PTHR48079:SF6">
    <property type="entry name" value="NAD(P)-BINDING DOMAIN-CONTAINING PROTEIN-RELATED"/>
    <property type="match status" value="1"/>
</dbReference>
<feature type="domain" description="AB hydrolase-1" evidence="3">
    <location>
        <begin position="390"/>
        <end position="651"/>
    </location>
</feature>
<feature type="region of interest" description="Disordered" evidence="1">
    <location>
        <begin position="414"/>
        <end position="482"/>
    </location>
</feature>
<dbReference type="Pfam" id="PF07993">
    <property type="entry name" value="NAD_binding_4"/>
    <property type="match status" value="1"/>
</dbReference>
<dbReference type="SUPFAM" id="SSF53474">
    <property type="entry name" value="alpha/beta-Hydrolases"/>
    <property type="match status" value="1"/>
</dbReference>
<feature type="region of interest" description="Disordered" evidence="1">
    <location>
        <begin position="1"/>
        <end position="32"/>
    </location>
</feature>
<comment type="caution">
    <text evidence="4">The sequence shown here is derived from an EMBL/GenBank/DDBJ whole genome shotgun (WGS) entry which is preliminary data.</text>
</comment>
<dbReference type="RefSeq" id="WP_379482819.1">
    <property type="nucleotide sequence ID" value="NZ_JBHMCF010000008.1"/>
</dbReference>
<organism evidence="4 5">
    <name type="scientific">Nonomuraea salmonea</name>
    <dbReference type="NCBI Taxonomy" id="46181"/>
    <lineage>
        <taxon>Bacteria</taxon>
        <taxon>Bacillati</taxon>
        <taxon>Actinomycetota</taxon>
        <taxon>Actinomycetes</taxon>
        <taxon>Streptosporangiales</taxon>
        <taxon>Streptosporangiaceae</taxon>
        <taxon>Nonomuraea</taxon>
    </lineage>
</organism>
<feature type="compositionally biased region" description="Low complexity" evidence="1">
    <location>
        <begin position="470"/>
        <end position="482"/>
    </location>
</feature>
<protein>
    <submittedName>
        <fullName evidence="4">Alpha/beta fold hydrolase</fullName>
    </submittedName>
</protein>
<evidence type="ECO:0000259" key="3">
    <source>
        <dbReference type="Pfam" id="PF12697"/>
    </source>
</evidence>
<reference evidence="4 5" key="1">
    <citation type="submission" date="2024-09" db="EMBL/GenBank/DDBJ databases">
        <authorList>
            <person name="Sun Q."/>
            <person name="Mori K."/>
        </authorList>
    </citation>
    <scope>NUCLEOTIDE SEQUENCE [LARGE SCALE GENOMIC DNA]</scope>
    <source>
        <strain evidence="4 5">JCM 3324</strain>
    </source>
</reference>
<dbReference type="Gene3D" id="3.40.50.720">
    <property type="entry name" value="NAD(P)-binding Rossmann-like Domain"/>
    <property type="match status" value="1"/>
</dbReference>
<proteinExistence type="predicted"/>
<evidence type="ECO:0000259" key="2">
    <source>
        <dbReference type="Pfam" id="PF07993"/>
    </source>
</evidence>
<evidence type="ECO:0000313" key="4">
    <source>
        <dbReference type="EMBL" id="MFB9469359.1"/>
    </source>
</evidence>
<dbReference type="PANTHER" id="PTHR48079">
    <property type="entry name" value="PROTEIN YEEZ"/>
    <property type="match status" value="1"/>
</dbReference>
<evidence type="ECO:0000256" key="1">
    <source>
        <dbReference type="SAM" id="MobiDB-lite"/>
    </source>
</evidence>
<keyword evidence="4" id="KW-0378">Hydrolase</keyword>
<dbReference type="InterPro" id="IPR036291">
    <property type="entry name" value="NAD(P)-bd_dom_sf"/>
</dbReference>
<dbReference type="EMBL" id="JBHMCF010000008">
    <property type="protein sequence ID" value="MFB9469359.1"/>
    <property type="molecule type" value="Genomic_DNA"/>
</dbReference>
<keyword evidence="5" id="KW-1185">Reference proteome</keyword>
<dbReference type="Proteomes" id="UP001589568">
    <property type="component" value="Unassembled WGS sequence"/>
</dbReference>
<dbReference type="SUPFAM" id="SSF51735">
    <property type="entry name" value="NAD(P)-binding Rossmann-fold domains"/>
    <property type="match status" value="1"/>
</dbReference>
<dbReference type="InterPro" id="IPR000073">
    <property type="entry name" value="AB_hydrolase_1"/>
</dbReference>
<name>A0ABV5NHV4_9ACTN</name>
<gene>
    <name evidence="4" type="ORF">ACFFR3_07560</name>
</gene>
<feature type="domain" description="Thioester reductase (TE)" evidence="2">
    <location>
        <begin position="40"/>
        <end position="209"/>
    </location>
</feature>